<dbReference type="EMBL" id="CP000383">
    <property type="protein sequence ID" value="ABG57598.1"/>
    <property type="molecule type" value="Genomic_DNA"/>
</dbReference>
<protein>
    <recommendedName>
        <fullName evidence="4">DUF2723 domain-containing protein</fullName>
    </recommendedName>
</protein>
<keyword evidence="1" id="KW-1133">Transmembrane helix</keyword>
<feature type="transmembrane region" description="Helical" evidence="1">
    <location>
        <begin position="506"/>
        <end position="524"/>
    </location>
</feature>
<sequence length="993" mass="112676">MMTYNRINNLVGWLVFLIATFVYVSTMEPTASFWDCGEFISTSYKLMVPHPPGAPIFLLVGRFFSLFASDPQHVAYCVNLVSALSSAFTVLFLFWSITMIAKKLAKTDQGFFSTGQIISVMGAGVVGSLAYTFSDSAWFSAVEAEVYAMSSFFTAIVFWAILKWEAHSDEAASERWLIFIAYLVGLSIGVHLLNLTAIPALAFVYYFKKYDKINITGSLVTLLISVVLLGVVMVGIIPGLPSIASSFELFFVNSMGLGFGSGVITFMILLVGGLSYAIYYSQKTGKRLLNISLLSLGFILIGYFSYGIIVIRSHYNPPIDMNDPENVMTFTSYLKREQYGDRPLLKGPNFTAKVQEYKKTSPVYVPVKDAKGKDKYIISDYKVEPVYKQKDMGLFPRMYSNQPGHPEQYRSWMHFSKNHVPTFGENISFMFTYQMGHMYWRYFLWNFAGRMGDEQDSSWLGPNNWFTLDADTSQFASKARNNFFLLPLIAGMLGFSFQITRDWKNGTIVAMLFFFTGLAIIIYLNQPPTEPRERDYTFAASFYAFSIWIGLCVVFLTETFEKYVLKNKTVAASVASLGLLVVPALMGSEGWDDHDRSKRYYQVESARNLLNSCAPNAVLFTGGDNDTYPLWYAQEVEGVRTDVRVCNLSLLNTDWYIKQMQSKAYLSDSLPIGLTPDQYRQGTNDYIYLDGESYEKNKNAIINLPIFLDLVKKKDRQVTRIYNDNELSVYPTPNFLLPVDTAAVAKSGIVPAKFAPFITPQIAFTVEGGGMDKRTYAILNLLVNNNWKRPVYFSTTLSPSDYIGMQRYLQLEGMAYRLLPVEVPGGSQGWINTDLMLKNMMKYEFTNLDDPNVFYDENYQRFTINTKSQYYTLAGQLIQEGRNKEAKDAILYCFTKIQSPAIPYDYLNAYMVGQLFKIGEKELAFKYATDIKKYTQGVISYIKADNIKETNKKRTTAITLQVLAQTLKDNGYTKEAEDIEAFLVESNLNKEIR</sequence>
<feature type="transmembrane region" description="Helical" evidence="1">
    <location>
        <begin position="536"/>
        <end position="557"/>
    </location>
</feature>
<feature type="transmembrane region" description="Helical" evidence="1">
    <location>
        <begin position="291"/>
        <end position="311"/>
    </location>
</feature>
<feature type="transmembrane region" description="Helical" evidence="1">
    <location>
        <begin position="146"/>
        <end position="164"/>
    </location>
</feature>
<feature type="transmembrane region" description="Helical" evidence="1">
    <location>
        <begin position="483"/>
        <end position="500"/>
    </location>
</feature>
<gene>
    <name evidence="2" type="ordered locus">CHU_0307</name>
</gene>
<keyword evidence="1" id="KW-0812">Transmembrane</keyword>
<feature type="transmembrane region" description="Helical" evidence="1">
    <location>
        <begin position="110"/>
        <end position="134"/>
    </location>
</feature>
<name>A0A6N4SMV2_CYTH3</name>
<keyword evidence="1" id="KW-0472">Membrane</keyword>
<dbReference type="Pfam" id="PF11028">
    <property type="entry name" value="TMEM260-like"/>
    <property type="match status" value="1"/>
</dbReference>
<feature type="transmembrane region" description="Helical" evidence="1">
    <location>
        <begin position="213"/>
        <end position="237"/>
    </location>
</feature>
<dbReference type="PANTHER" id="PTHR16214">
    <property type="entry name" value="TRANSMEMBRANE PROTEIN 260"/>
    <property type="match status" value="1"/>
</dbReference>
<reference evidence="2 3" key="1">
    <citation type="journal article" date="2007" name="Appl. Environ. Microbiol.">
        <title>Genome sequence of the cellulolytic gliding bacterium Cytophaga hutchinsonii.</title>
        <authorList>
            <person name="Xie G."/>
            <person name="Bruce D.C."/>
            <person name="Challacombe J.F."/>
            <person name="Chertkov O."/>
            <person name="Detter J.C."/>
            <person name="Gilna P."/>
            <person name="Han C.S."/>
            <person name="Lucas S."/>
            <person name="Misra M."/>
            <person name="Myers G.L."/>
            <person name="Richardson P."/>
            <person name="Tapia R."/>
            <person name="Thayer N."/>
            <person name="Thompson L.S."/>
            <person name="Brettin T.S."/>
            <person name="Henrissat B."/>
            <person name="Wilson D.B."/>
            <person name="McBride M.J."/>
        </authorList>
    </citation>
    <scope>NUCLEOTIDE SEQUENCE [LARGE SCALE GENOMIC DNA]</scope>
    <source>
        <strain evidence="3">ATCC 33406 / DSM 1761 / CIP 103989 / NBRC 15051 / NCIMB 9469 / D465</strain>
    </source>
</reference>
<feature type="transmembrane region" description="Helical" evidence="1">
    <location>
        <begin position="73"/>
        <end position="98"/>
    </location>
</feature>
<evidence type="ECO:0000313" key="3">
    <source>
        <dbReference type="Proteomes" id="UP000001822"/>
    </source>
</evidence>
<dbReference type="KEGG" id="chu:CHU_0307"/>
<dbReference type="PANTHER" id="PTHR16214:SF3">
    <property type="entry name" value="TRANSMEMBRANE PROTEIN 260"/>
    <property type="match status" value="1"/>
</dbReference>
<feature type="transmembrane region" description="Helical" evidence="1">
    <location>
        <begin position="569"/>
        <end position="588"/>
    </location>
</feature>
<evidence type="ECO:0008006" key="4">
    <source>
        <dbReference type="Google" id="ProtNLM"/>
    </source>
</evidence>
<feature type="transmembrane region" description="Helical" evidence="1">
    <location>
        <begin position="249"/>
        <end position="279"/>
    </location>
</feature>
<keyword evidence="3" id="KW-1185">Reference proteome</keyword>
<feature type="transmembrane region" description="Helical" evidence="1">
    <location>
        <begin position="7"/>
        <end position="24"/>
    </location>
</feature>
<feature type="transmembrane region" description="Helical" evidence="1">
    <location>
        <begin position="176"/>
        <end position="207"/>
    </location>
</feature>
<accession>A0A6N4SMV2</accession>
<proteinExistence type="predicted"/>
<dbReference type="InterPro" id="IPR052724">
    <property type="entry name" value="GT117_domain-containing"/>
</dbReference>
<dbReference type="AlphaFoldDB" id="A0A6N4SMV2"/>
<dbReference type="InterPro" id="IPR021280">
    <property type="entry name" value="TMEM260-like"/>
</dbReference>
<evidence type="ECO:0000256" key="1">
    <source>
        <dbReference type="SAM" id="Phobius"/>
    </source>
</evidence>
<evidence type="ECO:0000313" key="2">
    <source>
        <dbReference type="EMBL" id="ABG57598.1"/>
    </source>
</evidence>
<dbReference type="Proteomes" id="UP000001822">
    <property type="component" value="Chromosome"/>
</dbReference>
<organism evidence="2 3">
    <name type="scientific">Cytophaga hutchinsonii (strain ATCC 33406 / DSM 1761 / CIP 103989 / NBRC 15051 / NCIMB 9469 / D465)</name>
    <dbReference type="NCBI Taxonomy" id="269798"/>
    <lineage>
        <taxon>Bacteria</taxon>
        <taxon>Pseudomonadati</taxon>
        <taxon>Bacteroidota</taxon>
        <taxon>Cytophagia</taxon>
        <taxon>Cytophagales</taxon>
        <taxon>Cytophagaceae</taxon>
        <taxon>Cytophaga</taxon>
    </lineage>
</organism>